<sequence>MTRPIKIVATTFIDITNDSPIVGLAGGSLETPFSFAKKRDLSKKTPGFREALLWGQVKSLCRRSKRKLNSPNFLSSSTHSSISQSKVSDLDSSERSSALTNQKETYGREKSVEEDNALVWFIQVNASSKGEYDGEEIVEGEEIKGDYYYYKKEDEEKVGGGATGAEYLTNCSKV</sequence>
<gene>
    <name evidence="2" type="ORF">NE237_008094</name>
</gene>
<evidence type="ECO:0000313" key="2">
    <source>
        <dbReference type="EMBL" id="KAJ4974920.1"/>
    </source>
</evidence>
<dbReference type="Proteomes" id="UP001141806">
    <property type="component" value="Unassembled WGS sequence"/>
</dbReference>
<dbReference type="OrthoDB" id="162989at2759"/>
<dbReference type="AlphaFoldDB" id="A0A9Q0QWR7"/>
<accession>A0A9Q0QWR7</accession>
<dbReference type="EMBL" id="JAMYWD010000004">
    <property type="protein sequence ID" value="KAJ4974920.1"/>
    <property type="molecule type" value="Genomic_DNA"/>
</dbReference>
<protein>
    <submittedName>
        <fullName evidence="2">Uncharacterized protein</fullName>
    </submittedName>
</protein>
<name>A0A9Q0QWR7_9MAGN</name>
<organism evidence="2 3">
    <name type="scientific">Protea cynaroides</name>
    <dbReference type="NCBI Taxonomy" id="273540"/>
    <lineage>
        <taxon>Eukaryota</taxon>
        <taxon>Viridiplantae</taxon>
        <taxon>Streptophyta</taxon>
        <taxon>Embryophyta</taxon>
        <taxon>Tracheophyta</taxon>
        <taxon>Spermatophyta</taxon>
        <taxon>Magnoliopsida</taxon>
        <taxon>Proteales</taxon>
        <taxon>Proteaceae</taxon>
        <taxon>Protea</taxon>
    </lineage>
</organism>
<feature type="compositionally biased region" description="Low complexity" evidence="1">
    <location>
        <begin position="75"/>
        <end position="87"/>
    </location>
</feature>
<dbReference type="PANTHER" id="PTHR47512:SF3">
    <property type="entry name" value="CHALCONE-FLAVONONE ISOMERASE FAMILY PROTEIN"/>
    <property type="match status" value="1"/>
</dbReference>
<keyword evidence="3" id="KW-1185">Reference proteome</keyword>
<feature type="region of interest" description="Disordered" evidence="1">
    <location>
        <begin position="69"/>
        <end position="110"/>
    </location>
</feature>
<proteinExistence type="predicted"/>
<evidence type="ECO:0000313" key="3">
    <source>
        <dbReference type="Proteomes" id="UP001141806"/>
    </source>
</evidence>
<comment type="caution">
    <text evidence="2">The sequence shown here is derived from an EMBL/GenBank/DDBJ whole genome shotgun (WGS) entry which is preliminary data.</text>
</comment>
<reference evidence="2" key="1">
    <citation type="journal article" date="2023" name="Plant J.">
        <title>The genome of the king protea, Protea cynaroides.</title>
        <authorList>
            <person name="Chang J."/>
            <person name="Duong T.A."/>
            <person name="Schoeman C."/>
            <person name="Ma X."/>
            <person name="Roodt D."/>
            <person name="Barker N."/>
            <person name="Li Z."/>
            <person name="Van de Peer Y."/>
            <person name="Mizrachi E."/>
        </authorList>
    </citation>
    <scope>NUCLEOTIDE SEQUENCE</scope>
    <source>
        <tissue evidence="2">Young leaves</tissue>
    </source>
</reference>
<feature type="compositionally biased region" description="Polar residues" evidence="1">
    <location>
        <begin position="95"/>
        <end position="104"/>
    </location>
</feature>
<dbReference type="PANTHER" id="PTHR47512">
    <property type="entry name" value="EXPRESSED PROTEIN"/>
    <property type="match status" value="1"/>
</dbReference>
<evidence type="ECO:0000256" key="1">
    <source>
        <dbReference type="SAM" id="MobiDB-lite"/>
    </source>
</evidence>